<protein>
    <submittedName>
        <fullName evidence="1">Uncharacterized protein</fullName>
    </submittedName>
</protein>
<evidence type="ECO:0000313" key="1">
    <source>
        <dbReference type="EMBL" id="MBC5685589.1"/>
    </source>
</evidence>
<reference evidence="1 2" key="1">
    <citation type="submission" date="2020-08" db="EMBL/GenBank/DDBJ databases">
        <title>Genome public.</title>
        <authorList>
            <person name="Liu C."/>
            <person name="Sun Q."/>
        </authorList>
    </citation>
    <scope>NUCLEOTIDE SEQUENCE [LARGE SCALE GENOMIC DNA]</scope>
    <source>
        <strain evidence="1 2">NSJ-9</strain>
    </source>
</reference>
<dbReference type="EMBL" id="JACOPG010000001">
    <property type="protein sequence ID" value="MBC5685589.1"/>
    <property type="molecule type" value="Genomic_DNA"/>
</dbReference>
<comment type="caution">
    <text evidence="1">The sequence shown here is derived from an EMBL/GenBank/DDBJ whole genome shotgun (WGS) entry which is preliminary data.</text>
</comment>
<accession>A0ABR7GDR9</accession>
<organism evidence="1 2">
    <name type="scientific">Roseburia lenta</name>
    <dbReference type="NCBI Taxonomy" id="2763061"/>
    <lineage>
        <taxon>Bacteria</taxon>
        <taxon>Bacillati</taxon>
        <taxon>Bacillota</taxon>
        <taxon>Clostridia</taxon>
        <taxon>Lachnospirales</taxon>
        <taxon>Lachnospiraceae</taxon>
        <taxon>Roseburia</taxon>
    </lineage>
</organism>
<proteinExistence type="predicted"/>
<dbReference type="Proteomes" id="UP000643810">
    <property type="component" value="Unassembled WGS sequence"/>
</dbReference>
<gene>
    <name evidence="1" type="ORF">H8R94_02985</name>
</gene>
<dbReference type="RefSeq" id="WP_186853843.1">
    <property type="nucleotide sequence ID" value="NZ_JACOPG010000001.1"/>
</dbReference>
<sequence length="87" mass="9888">MKESARYKLHRILDLAMDASEQGDISINICCCTDGAASVFTTICNGEYKKDVQMETMSTYIDKEGKASIQEIVNEMRHRMTKDGYVR</sequence>
<name>A0ABR7GDR9_9FIRM</name>
<evidence type="ECO:0000313" key="2">
    <source>
        <dbReference type="Proteomes" id="UP000643810"/>
    </source>
</evidence>
<keyword evidence="2" id="KW-1185">Reference proteome</keyword>